<evidence type="ECO:0000313" key="1">
    <source>
        <dbReference type="EMBL" id="CCD47349.1"/>
    </source>
</evidence>
<dbReference type="EMBL" id="FQ790286">
    <property type="protein sequence ID" value="CCD47349.1"/>
    <property type="molecule type" value="Genomic_DNA"/>
</dbReference>
<dbReference type="Proteomes" id="UP000008177">
    <property type="component" value="Unplaced contigs"/>
</dbReference>
<reference evidence="2" key="1">
    <citation type="journal article" date="2011" name="PLoS Genet.">
        <title>Genomic analysis of the necrotrophic fungal pathogens Sclerotinia sclerotiorum and Botrytis cinerea.</title>
        <authorList>
            <person name="Amselem J."/>
            <person name="Cuomo C.A."/>
            <person name="van Kan J.A."/>
            <person name="Viaud M."/>
            <person name="Benito E.P."/>
            <person name="Couloux A."/>
            <person name="Coutinho P.M."/>
            <person name="de Vries R.P."/>
            <person name="Dyer P.S."/>
            <person name="Fillinger S."/>
            <person name="Fournier E."/>
            <person name="Gout L."/>
            <person name="Hahn M."/>
            <person name="Kohn L."/>
            <person name="Lapalu N."/>
            <person name="Plummer K.M."/>
            <person name="Pradier J.M."/>
            <person name="Quevillon E."/>
            <person name="Sharon A."/>
            <person name="Simon A."/>
            <person name="ten Have A."/>
            <person name="Tudzynski B."/>
            <person name="Tudzynski P."/>
            <person name="Wincker P."/>
            <person name="Andrew M."/>
            <person name="Anthouard V."/>
            <person name="Beever R.E."/>
            <person name="Beffa R."/>
            <person name="Benoit I."/>
            <person name="Bouzid O."/>
            <person name="Brault B."/>
            <person name="Chen Z."/>
            <person name="Choquer M."/>
            <person name="Collemare J."/>
            <person name="Cotton P."/>
            <person name="Danchin E.G."/>
            <person name="Da Silva C."/>
            <person name="Gautier A."/>
            <person name="Giraud C."/>
            <person name="Giraud T."/>
            <person name="Gonzalez C."/>
            <person name="Grossetete S."/>
            <person name="Guldener U."/>
            <person name="Henrissat B."/>
            <person name="Howlett B.J."/>
            <person name="Kodira C."/>
            <person name="Kretschmer M."/>
            <person name="Lappartient A."/>
            <person name="Leroch M."/>
            <person name="Levis C."/>
            <person name="Mauceli E."/>
            <person name="Neuveglise C."/>
            <person name="Oeser B."/>
            <person name="Pearson M."/>
            <person name="Poulain J."/>
            <person name="Poussereau N."/>
            <person name="Quesneville H."/>
            <person name="Rascle C."/>
            <person name="Schumacher J."/>
            <person name="Segurens B."/>
            <person name="Sexton A."/>
            <person name="Silva E."/>
            <person name="Sirven C."/>
            <person name="Soanes D.M."/>
            <person name="Talbot N.J."/>
            <person name="Templeton M."/>
            <person name="Yandava C."/>
            <person name="Yarden O."/>
            <person name="Zeng Q."/>
            <person name="Rollins J.A."/>
            <person name="Lebrun M.H."/>
            <person name="Dickman M."/>
        </authorList>
    </citation>
    <scope>NUCLEOTIDE SEQUENCE [LARGE SCALE GENOMIC DNA]</scope>
    <source>
        <strain evidence="2">T4</strain>
    </source>
</reference>
<sequence length="62" mass="6942">MPCIRTGRLSENPKSTQCFQDNEQSSIASLVKYEEFSFCAVSLVLLVLGRSRRLVAIALHPM</sequence>
<organism evidence="1 2">
    <name type="scientific">Botryotinia fuckeliana (strain T4)</name>
    <name type="common">Noble rot fungus</name>
    <name type="synonym">Botrytis cinerea</name>
    <dbReference type="NCBI Taxonomy" id="999810"/>
    <lineage>
        <taxon>Eukaryota</taxon>
        <taxon>Fungi</taxon>
        <taxon>Dikarya</taxon>
        <taxon>Ascomycota</taxon>
        <taxon>Pezizomycotina</taxon>
        <taxon>Leotiomycetes</taxon>
        <taxon>Helotiales</taxon>
        <taxon>Sclerotiniaceae</taxon>
        <taxon>Botrytis</taxon>
    </lineage>
</organism>
<protein>
    <submittedName>
        <fullName evidence="1">Uncharacterized protein</fullName>
    </submittedName>
</protein>
<dbReference type="AlphaFoldDB" id="G2Y3V9"/>
<dbReference type="InParanoid" id="G2Y3V9"/>
<accession>G2Y3V9</accession>
<name>G2Y3V9_BOTF4</name>
<proteinExistence type="predicted"/>
<evidence type="ECO:0000313" key="2">
    <source>
        <dbReference type="Proteomes" id="UP000008177"/>
    </source>
</evidence>
<gene>
    <name evidence="1" type="ORF">BofuT4_uP005080.1</name>
</gene>
<dbReference type="HOGENOM" id="CLU_2903930_0_0_1"/>